<dbReference type="EMBL" id="VTPC01090564">
    <property type="protein sequence ID" value="KAF2883072.1"/>
    <property type="molecule type" value="Genomic_DNA"/>
</dbReference>
<evidence type="ECO:0000313" key="3">
    <source>
        <dbReference type="Proteomes" id="UP000801492"/>
    </source>
</evidence>
<dbReference type="OrthoDB" id="1711508at2759"/>
<dbReference type="AlphaFoldDB" id="A0A8K0CFA4"/>
<name>A0A8K0CFA4_IGNLU</name>
<evidence type="ECO:0000313" key="2">
    <source>
        <dbReference type="EMBL" id="KAF2883072.1"/>
    </source>
</evidence>
<protein>
    <recommendedName>
        <fullName evidence="1">FCP1 homology domain-containing protein</fullName>
    </recommendedName>
</protein>
<reference evidence="2" key="1">
    <citation type="submission" date="2019-08" db="EMBL/GenBank/DDBJ databases">
        <title>The genome of the North American firefly Photinus pyralis.</title>
        <authorList>
            <consortium name="Photinus pyralis genome working group"/>
            <person name="Fallon T.R."/>
            <person name="Sander Lower S.E."/>
            <person name="Weng J.-K."/>
        </authorList>
    </citation>
    <scope>NUCLEOTIDE SEQUENCE</scope>
    <source>
        <strain evidence="2">TRF0915ILg1</strain>
        <tissue evidence="2">Whole body</tissue>
    </source>
</reference>
<keyword evidence="3" id="KW-1185">Reference proteome</keyword>
<dbReference type="Gene3D" id="3.40.50.1000">
    <property type="entry name" value="HAD superfamily/HAD-like"/>
    <property type="match status" value="1"/>
</dbReference>
<dbReference type="InterPro" id="IPR051658">
    <property type="entry name" value="UBLCP1"/>
</dbReference>
<sequence length="81" mass="9555">VKPLQAIWNKFPQFNKTNTILCDDKKEAFHLNPENGILITRFLHKKYGQDDELLKLAAYLKSIAQYDDLSAIDHRVWRLEI</sequence>
<dbReference type="Pfam" id="PF03031">
    <property type="entry name" value="NIF"/>
    <property type="match status" value="1"/>
</dbReference>
<dbReference type="PANTHER" id="PTHR48493">
    <property type="entry name" value="UBIQUITIN-LIKE DOMAIN-CONTAINING CTD PHOSPHATASE 1"/>
    <property type="match status" value="1"/>
</dbReference>
<dbReference type="InterPro" id="IPR036412">
    <property type="entry name" value="HAD-like_sf"/>
</dbReference>
<proteinExistence type="predicted"/>
<gene>
    <name evidence="2" type="ORF">ILUMI_23105</name>
</gene>
<comment type="caution">
    <text evidence="2">The sequence shown here is derived from an EMBL/GenBank/DDBJ whole genome shotgun (WGS) entry which is preliminary data.</text>
</comment>
<feature type="domain" description="FCP1 homology" evidence="1">
    <location>
        <begin position="1"/>
        <end position="63"/>
    </location>
</feature>
<organism evidence="2 3">
    <name type="scientific">Ignelater luminosus</name>
    <name type="common">Cucubano</name>
    <name type="synonym">Pyrophorus luminosus</name>
    <dbReference type="NCBI Taxonomy" id="2038154"/>
    <lineage>
        <taxon>Eukaryota</taxon>
        <taxon>Metazoa</taxon>
        <taxon>Ecdysozoa</taxon>
        <taxon>Arthropoda</taxon>
        <taxon>Hexapoda</taxon>
        <taxon>Insecta</taxon>
        <taxon>Pterygota</taxon>
        <taxon>Neoptera</taxon>
        <taxon>Endopterygota</taxon>
        <taxon>Coleoptera</taxon>
        <taxon>Polyphaga</taxon>
        <taxon>Elateriformia</taxon>
        <taxon>Elateroidea</taxon>
        <taxon>Elateridae</taxon>
        <taxon>Agrypninae</taxon>
        <taxon>Pyrophorini</taxon>
        <taxon>Ignelater</taxon>
    </lineage>
</organism>
<evidence type="ECO:0000259" key="1">
    <source>
        <dbReference type="PROSITE" id="PS50969"/>
    </source>
</evidence>
<dbReference type="GO" id="GO:0090364">
    <property type="term" value="P:regulation of proteasome assembly"/>
    <property type="evidence" value="ECO:0007669"/>
    <property type="project" value="InterPro"/>
</dbReference>
<accession>A0A8K0CFA4</accession>
<dbReference type="PROSITE" id="PS50969">
    <property type="entry name" value="FCP1"/>
    <property type="match status" value="1"/>
</dbReference>
<dbReference type="InterPro" id="IPR004274">
    <property type="entry name" value="FCP1_dom"/>
</dbReference>
<dbReference type="InterPro" id="IPR023214">
    <property type="entry name" value="HAD_sf"/>
</dbReference>
<dbReference type="PANTHER" id="PTHR48493:SF1">
    <property type="entry name" value="UBIQUITIN-LIKE DOMAIN-CONTAINING CTD PHOSPHATASE 1"/>
    <property type="match status" value="1"/>
</dbReference>
<dbReference type="SUPFAM" id="SSF56784">
    <property type="entry name" value="HAD-like"/>
    <property type="match status" value="1"/>
</dbReference>
<dbReference type="Proteomes" id="UP000801492">
    <property type="component" value="Unassembled WGS sequence"/>
</dbReference>
<feature type="non-terminal residue" evidence="2">
    <location>
        <position position="1"/>
    </location>
</feature>